<dbReference type="AlphaFoldDB" id="A0A098R3S1"/>
<name>A0A098R3S1_9SPIO</name>
<comment type="caution">
    <text evidence="10">Lacks conserved residue(s) required for the propagation of feature annotation.</text>
</comment>
<feature type="binding site" evidence="10">
    <location>
        <position position="258"/>
    </location>
    <ligand>
        <name>Mg(2+)</name>
        <dbReference type="ChEBI" id="CHEBI:18420"/>
    </ligand>
</feature>
<feature type="binding site" evidence="10">
    <location>
        <position position="254"/>
    </location>
    <ligand>
        <name>K(+)</name>
        <dbReference type="ChEBI" id="CHEBI:29103"/>
    </ligand>
</feature>
<dbReference type="GO" id="GO:0046872">
    <property type="term" value="F:metal ion binding"/>
    <property type="evidence" value="ECO:0007669"/>
    <property type="project" value="UniProtKB-KW"/>
</dbReference>
<dbReference type="SUPFAM" id="SSF116878">
    <property type="entry name" value="TrmE connector domain"/>
    <property type="match status" value="1"/>
</dbReference>
<dbReference type="Pfam" id="PF10396">
    <property type="entry name" value="TrmE_N"/>
    <property type="match status" value="1"/>
</dbReference>
<evidence type="ECO:0000313" key="15">
    <source>
        <dbReference type="EMBL" id="KGE73347.1"/>
    </source>
</evidence>
<proteinExistence type="inferred from homology"/>
<dbReference type="Gene3D" id="3.30.1360.120">
    <property type="entry name" value="Probable tRNA modification gtpase trme, domain 1"/>
    <property type="match status" value="1"/>
</dbReference>
<feature type="binding site" evidence="10">
    <location>
        <position position="252"/>
    </location>
    <ligand>
        <name>K(+)</name>
        <dbReference type="ChEBI" id="CHEBI:29103"/>
    </ligand>
</feature>
<dbReference type="HAMAP" id="MF_00379">
    <property type="entry name" value="GTPase_MnmE"/>
    <property type="match status" value="1"/>
</dbReference>
<dbReference type="Proteomes" id="UP000029692">
    <property type="component" value="Unassembled WGS sequence"/>
</dbReference>
<keyword evidence="5 10" id="KW-0547">Nucleotide-binding</keyword>
<keyword evidence="7 10" id="KW-0460">Magnesium</keyword>
<keyword evidence="4 10" id="KW-0479">Metal-binding</keyword>
<dbReference type="FunFam" id="3.40.50.300:FF:001376">
    <property type="entry name" value="tRNA modification GTPase MnmE"/>
    <property type="match status" value="1"/>
</dbReference>
<evidence type="ECO:0000256" key="2">
    <source>
        <dbReference type="ARBA" id="ARBA00022490"/>
    </source>
</evidence>
<evidence type="ECO:0000256" key="3">
    <source>
        <dbReference type="ARBA" id="ARBA00022694"/>
    </source>
</evidence>
<evidence type="ECO:0000256" key="6">
    <source>
        <dbReference type="ARBA" id="ARBA00022801"/>
    </source>
</evidence>
<comment type="subunit">
    <text evidence="10">Homodimer. Heterotetramer of two MnmE and two MnmG subunits.</text>
</comment>
<evidence type="ECO:0000256" key="11">
    <source>
        <dbReference type="RuleBase" id="RU003313"/>
    </source>
</evidence>
<evidence type="ECO:0000259" key="13">
    <source>
        <dbReference type="Pfam" id="PF10396"/>
    </source>
</evidence>
<evidence type="ECO:0000256" key="8">
    <source>
        <dbReference type="ARBA" id="ARBA00022958"/>
    </source>
</evidence>
<evidence type="ECO:0000256" key="10">
    <source>
        <dbReference type="HAMAP-Rule" id="MF_00379"/>
    </source>
</evidence>
<keyword evidence="9 10" id="KW-0342">GTP-binding</keyword>
<dbReference type="RefSeq" id="WP_037546256.1">
    <property type="nucleotide sequence ID" value="NZ_JNUP01000031.1"/>
</dbReference>
<comment type="caution">
    <text evidence="15">The sequence shown here is derived from an EMBL/GenBank/DDBJ whole genome shotgun (WGS) entry which is preliminary data.</text>
</comment>
<dbReference type="GO" id="GO:0002098">
    <property type="term" value="P:tRNA wobble uridine modification"/>
    <property type="evidence" value="ECO:0007669"/>
    <property type="project" value="TreeGrafter"/>
</dbReference>
<dbReference type="EC" id="3.6.-.-" evidence="10"/>
<dbReference type="Pfam" id="PF12631">
    <property type="entry name" value="MnmE_helical"/>
    <property type="match status" value="1"/>
</dbReference>
<gene>
    <name evidence="10" type="primary">mnmE</name>
    <name evidence="10" type="synonym">trmE</name>
    <name evidence="15" type="ORF">DC28_04275</name>
</gene>
<comment type="similarity">
    <text evidence="1 10 11">Belongs to the TRAFAC class TrmE-Era-EngA-EngB-Septin-like GTPase superfamily. TrmE GTPase family.</text>
</comment>
<dbReference type="CDD" id="cd14858">
    <property type="entry name" value="TrmE_N"/>
    <property type="match status" value="1"/>
</dbReference>
<feature type="binding site" evidence="10">
    <location>
        <position position="458"/>
    </location>
    <ligand>
        <name>(6S)-5-formyl-5,6,7,8-tetrahydrofolate</name>
        <dbReference type="ChEBI" id="CHEBI:57457"/>
    </ligand>
</feature>
<keyword evidence="2 10" id="KW-0963">Cytoplasm</keyword>
<comment type="subcellular location">
    <subcellularLocation>
        <location evidence="10">Cytoplasm</location>
    </subcellularLocation>
</comment>
<keyword evidence="8 10" id="KW-0630">Potassium</keyword>
<dbReference type="NCBIfam" id="TIGR00450">
    <property type="entry name" value="mnmE_trmE_thdF"/>
    <property type="match status" value="1"/>
</dbReference>
<reference evidence="15 16" key="1">
    <citation type="submission" date="2014-05" db="EMBL/GenBank/DDBJ databases">
        <title>De novo Genome Sequence of Spirocheata sp.</title>
        <authorList>
            <person name="Shivani Y."/>
            <person name="Subhash Y."/>
            <person name="Tushar L."/>
            <person name="Sasikala C."/>
            <person name="Ramana C.V."/>
        </authorList>
    </citation>
    <scope>NUCLEOTIDE SEQUENCE [LARGE SCALE GENOMIC DNA]</scope>
    <source>
        <strain evidence="15 16">JC230</strain>
    </source>
</reference>
<dbReference type="Gene3D" id="1.20.120.430">
    <property type="entry name" value="tRNA modification GTPase MnmE domain 2"/>
    <property type="match status" value="1"/>
</dbReference>
<evidence type="ECO:0000256" key="5">
    <source>
        <dbReference type="ARBA" id="ARBA00022741"/>
    </source>
</evidence>
<feature type="domain" description="GTP-binding protein TrmE N-terminal" evidence="13">
    <location>
        <begin position="12"/>
        <end position="129"/>
    </location>
</feature>
<dbReference type="EMBL" id="JNUP01000031">
    <property type="protein sequence ID" value="KGE73347.1"/>
    <property type="molecule type" value="Genomic_DNA"/>
</dbReference>
<dbReference type="InterPro" id="IPR027368">
    <property type="entry name" value="MnmE_dom2"/>
</dbReference>
<feature type="domain" description="G" evidence="12">
    <location>
        <begin position="226"/>
        <end position="339"/>
    </location>
</feature>
<feature type="binding site" evidence="10">
    <location>
        <begin position="252"/>
        <end position="258"/>
    </location>
    <ligand>
        <name>GTP</name>
        <dbReference type="ChEBI" id="CHEBI:37565"/>
    </ligand>
</feature>
<feature type="binding site" evidence="10">
    <location>
        <position position="90"/>
    </location>
    <ligand>
        <name>(6S)-5-formyl-5,6,7,8-tetrahydrofolate</name>
        <dbReference type="ChEBI" id="CHEBI:57457"/>
    </ligand>
</feature>
<feature type="binding site" evidence="10">
    <location>
        <position position="257"/>
    </location>
    <ligand>
        <name>K(+)</name>
        <dbReference type="ChEBI" id="CHEBI:29103"/>
    </ligand>
</feature>
<keyword evidence="3 10" id="KW-0819">tRNA processing</keyword>
<dbReference type="InterPro" id="IPR018948">
    <property type="entry name" value="GTP-bd_TrmE_N"/>
</dbReference>
<dbReference type="InterPro" id="IPR005225">
    <property type="entry name" value="Small_GTP-bd"/>
</dbReference>
<dbReference type="PANTHER" id="PTHR42714">
    <property type="entry name" value="TRNA MODIFICATION GTPASE GTPBP3"/>
    <property type="match status" value="1"/>
</dbReference>
<dbReference type="GO" id="GO:0030488">
    <property type="term" value="P:tRNA methylation"/>
    <property type="evidence" value="ECO:0007669"/>
    <property type="project" value="TreeGrafter"/>
</dbReference>
<feature type="binding site" evidence="10">
    <location>
        <position position="237"/>
    </location>
    <ligand>
        <name>Mg(2+)</name>
        <dbReference type="ChEBI" id="CHEBI:18420"/>
    </ligand>
</feature>
<dbReference type="InterPro" id="IPR006073">
    <property type="entry name" value="GTP-bd"/>
</dbReference>
<dbReference type="Pfam" id="PF01926">
    <property type="entry name" value="MMR_HSR1"/>
    <property type="match status" value="1"/>
</dbReference>
<dbReference type="GO" id="GO:0005829">
    <property type="term" value="C:cytosol"/>
    <property type="evidence" value="ECO:0007669"/>
    <property type="project" value="TreeGrafter"/>
</dbReference>
<evidence type="ECO:0000256" key="4">
    <source>
        <dbReference type="ARBA" id="ARBA00022723"/>
    </source>
</evidence>
<evidence type="ECO:0000256" key="9">
    <source>
        <dbReference type="ARBA" id="ARBA00023134"/>
    </source>
</evidence>
<dbReference type="InterPro" id="IPR027417">
    <property type="entry name" value="P-loop_NTPase"/>
</dbReference>
<feature type="binding site" evidence="10">
    <location>
        <begin position="277"/>
        <end position="280"/>
    </location>
    <ligand>
        <name>GTP</name>
        <dbReference type="ChEBI" id="CHEBI:37565"/>
    </ligand>
</feature>
<feature type="domain" description="MnmE helical" evidence="14">
    <location>
        <begin position="132"/>
        <end position="455"/>
    </location>
</feature>
<dbReference type="Gene3D" id="3.40.50.300">
    <property type="entry name" value="P-loop containing nucleotide triphosphate hydrolases"/>
    <property type="match status" value="1"/>
</dbReference>
<dbReference type="SUPFAM" id="SSF52540">
    <property type="entry name" value="P-loop containing nucleoside triphosphate hydrolases"/>
    <property type="match status" value="1"/>
</dbReference>
<feature type="binding site" evidence="10">
    <location>
        <begin position="233"/>
        <end position="238"/>
    </location>
    <ligand>
        <name>GTP</name>
        <dbReference type="ChEBI" id="CHEBI:37565"/>
    </ligand>
</feature>
<evidence type="ECO:0000256" key="7">
    <source>
        <dbReference type="ARBA" id="ARBA00022842"/>
    </source>
</evidence>
<evidence type="ECO:0000259" key="12">
    <source>
        <dbReference type="Pfam" id="PF01926"/>
    </source>
</evidence>
<dbReference type="InterPro" id="IPR025867">
    <property type="entry name" value="MnmE_helical"/>
</dbReference>
<feature type="binding site" evidence="10">
    <location>
        <position position="129"/>
    </location>
    <ligand>
        <name>(6S)-5-formyl-5,6,7,8-tetrahydrofolate</name>
        <dbReference type="ChEBI" id="CHEBI:57457"/>
    </ligand>
</feature>
<dbReference type="PANTHER" id="PTHR42714:SF2">
    <property type="entry name" value="TRNA MODIFICATION GTPASE GTPBP3, MITOCHONDRIAL"/>
    <property type="match status" value="1"/>
</dbReference>
<feature type="binding site" evidence="10">
    <location>
        <position position="233"/>
    </location>
    <ligand>
        <name>K(+)</name>
        <dbReference type="ChEBI" id="CHEBI:29103"/>
    </ligand>
</feature>
<keyword evidence="6 10" id="KW-0378">Hydrolase</keyword>
<comment type="cofactor">
    <cofactor evidence="10">
        <name>K(+)</name>
        <dbReference type="ChEBI" id="CHEBI:29103"/>
    </cofactor>
    <text evidence="10">Binds 1 potassium ion per subunit.</text>
</comment>
<dbReference type="GO" id="GO:0003924">
    <property type="term" value="F:GTPase activity"/>
    <property type="evidence" value="ECO:0007669"/>
    <property type="project" value="UniProtKB-UniRule"/>
</dbReference>
<dbReference type="InterPro" id="IPR031168">
    <property type="entry name" value="G_TrmE"/>
</dbReference>
<accession>A0A098R3S1</accession>
<dbReference type="GO" id="GO:0005525">
    <property type="term" value="F:GTP binding"/>
    <property type="evidence" value="ECO:0007669"/>
    <property type="project" value="UniProtKB-UniRule"/>
</dbReference>
<organism evidence="15 16">
    <name type="scientific">Spirochaeta lutea</name>
    <dbReference type="NCBI Taxonomy" id="1480694"/>
    <lineage>
        <taxon>Bacteria</taxon>
        <taxon>Pseudomonadati</taxon>
        <taxon>Spirochaetota</taxon>
        <taxon>Spirochaetia</taxon>
        <taxon>Spirochaetales</taxon>
        <taxon>Spirochaetaceae</taxon>
        <taxon>Spirochaeta</taxon>
    </lineage>
</organism>
<feature type="binding site" evidence="10">
    <location>
        <position position="28"/>
    </location>
    <ligand>
        <name>(6S)-5-formyl-5,6,7,8-tetrahydrofolate</name>
        <dbReference type="ChEBI" id="CHEBI:57457"/>
    </ligand>
</feature>
<dbReference type="InterPro" id="IPR004520">
    <property type="entry name" value="GTPase_MnmE"/>
</dbReference>
<keyword evidence="16" id="KW-1185">Reference proteome</keyword>
<dbReference type="OrthoDB" id="9805918at2"/>
<protein>
    <recommendedName>
        <fullName evidence="10">tRNA modification GTPase MnmE</fullName>
        <ecNumber evidence="10">3.6.-.-</ecNumber>
    </recommendedName>
</protein>
<dbReference type="CDD" id="cd04164">
    <property type="entry name" value="trmE"/>
    <property type="match status" value="1"/>
</dbReference>
<sequence>MQHALGLQNDCIAALATPLGESALAIIRTSGAGSIEKLAQLCDRPEKLSRAAGNTILYGHIQDPQGSIIDQVLFSVFRAPHSYTGEDGVEISCHGSIPGVQAILELLFSHGFRQAEGGEFTLRAFLNGKMDLTRAEAVHEIVSARTKKAQSMAMARLSGTIEERINTWKSELTGVMAAVSVQLDYPEDEVESQPIPEQTIRNLITQIRELSSTYLTGRLFQQGALVALAGRTNAGKSSLFNAFLREDRSIVSEIHGTTRDYIEAPLSLQGIPIRLVDTAGLRRIDELIESEGIRRTTRVVESADLVVYVVDGSVGLEEEDLQHIEGMKSRGTSWVGVWNKCDKKDYNPPPEEFIQLSTQRGQGIMELQQVMYHRITGGQIGSAGDGGDAVIDSARQHRLLEECAEFLGHVEQGIADQMPLDVIALDVQGALNSLGEITGEVTREDVLDRMFSGFCVGK</sequence>
<dbReference type="InterPro" id="IPR027266">
    <property type="entry name" value="TrmE/GcvT-like"/>
</dbReference>
<dbReference type="NCBIfam" id="TIGR00231">
    <property type="entry name" value="small_GTP"/>
    <property type="match status" value="1"/>
</dbReference>
<evidence type="ECO:0000313" key="16">
    <source>
        <dbReference type="Proteomes" id="UP000029692"/>
    </source>
</evidence>
<comment type="function">
    <text evidence="10">Exhibits a very high intrinsic GTPase hydrolysis rate. Involved in the addition of a carboxymethylaminomethyl (cmnm) group at the wobble position (U34) of certain tRNAs, forming tRNA-cmnm(5)s(2)U34.</text>
</comment>
<dbReference type="STRING" id="1480694.DC28_04275"/>
<evidence type="ECO:0000256" key="1">
    <source>
        <dbReference type="ARBA" id="ARBA00011043"/>
    </source>
</evidence>
<dbReference type="eggNOG" id="COG0486">
    <property type="taxonomic scope" value="Bacteria"/>
</dbReference>
<evidence type="ECO:0000259" key="14">
    <source>
        <dbReference type="Pfam" id="PF12631"/>
    </source>
</evidence>